<organism evidence="2">
    <name type="scientific">uncultured Nocardioidaceae bacterium</name>
    <dbReference type="NCBI Taxonomy" id="253824"/>
    <lineage>
        <taxon>Bacteria</taxon>
        <taxon>Bacillati</taxon>
        <taxon>Actinomycetota</taxon>
        <taxon>Actinomycetes</taxon>
        <taxon>Propionibacteriales</taxon>
        <taxon>Nocardioidaceae</taxon>
        <taxon>environmental samples</taxon>
    </lineage>
</organism>
<dbReference type="EMBL" id="CADCUI010000024">
    <property type="protein sequence ID" value="CAA9344230.1"/>
    <property type="molecule type" value="Genomic_DNA"/>
</dbReference>
<name>A0A6J4LXQ4_9ACTN</name>
<evidence type="ECO:0000313" key="2">
    <source>
        <dbReference type="EMBL" id="CAA9344230.1"/>
    </source>
</evidence>
<gene>
    <name evidence="2" type="ORF">AVDCRST_MAG34-1133</name>
</gene>
<feature type="compositionally biased region" description="Basic and acidic residues" evidence="1">
    <location>
        <begin position="503"/>
        <end position="512"/>
    </location>
</feature>
<dbReference type="AlphaFoldDB" id="A0A6J4LXQ4"/>
<sequence>MGTGTRRGPVTVRSLRADDDGLSFVLADRDHDVVVDVLFDGRRVWSFWTLRDSEPRGRERHVPWPSALVRFLDGQASLALVDHVSGEQVAAVDATLGSGAGRIRVVDSKGRPLGLDKSLTLSRLFDSRDPDQLAPLLSSIDTVLEALQRCGMDAFLAYGTLLGAVREGGLIGHDSDADLGYVSRFDHPAEVVAESFRLQRHLVELGLSVTRYSGIAFRVNLVESDGVVRGLDVFGGFMRDGHLYLMGEVGAPFQRDWVWPLTTVTLEGRSFPAPARPERLLEAMYGPGWRTPDPAYKFETPTATVRRLDGWFRGTRAGRDLVWEIPSRRRLRTRPVRPSAFARWVRRSEGAIGTFVDLGCGAGTDVFWMAKRGTPAVGVDFKPSHYQSMVARAARDQVPLTFTWANLNELRSALATGAELARRPGPRVVTARHLADALDPTGLEHLLRLARMVVGDSGRLYLQVLRSPAAGPAAQDPRQQLRRPGAEPGDVDALVEQIVQRGGRVESRHDLVESAADGPHGTEPSEEKREVTRVVVSWQR</sequence>
<accession>A0A6J4LXQ4</accession>
<evidence type="ECO:0000256" key="1">
    <source>
        <dbReference type="SAM" id="MobiDB-lite"/>
    </source>
</evidence>
<feature type="region of interest" description="Disordered" evidence="1">
    <location>
        <begin position="503"/>
        <end position="540"/>
    </location>
</feature>
<dbReference type="InterPro" id="IPR052613">
    <property type="entry name" value="LicD_transferase"/>
</dbReference>
<reference evidence="2" key="1">
    <citation type="submission" date="2020-02" db="EMBL/GenBank/DDBJ databases">
        <authorList>
            <person name="Meier V. D."/>
        </authorList>
    </citation>
    <scope>NUCLEOTIDE SEQUENCE</scope>
    <source>
        <strain evidence="2">AVDCRST_MAG34</strain>
    </source>
</reference>
<dbReference type="InterPro" id="IPR029063">
    <property type="entry name" value="SAM-dependent_MTases_sf"/>
</dbReference>
<dbReference type="Gene3D" id="3.40.50.150">
    <property type="entry name" value="Vaccinia Virus protein VP39"/>
    <property type="match status" value="1"/>
</dbReference>
<dbReference type="SUPFAM" id="SSF53335">
    <property type="entry name" value="S-adenosyl-L-methionine-dependent methyltransferases"/>
    <property type="match status" value="1"/>
</dbReference>
<feature type="compositionally biased region" description="Basic and acidic residues" evidence="1">
    <location>
        <begin position="523"/>
        <end position="532"/>
    </location>
</feature>
<evidence type="ECO:0008006" key="3">
    <source>
        <dbReference type="Google" id="ProtNLM"/>
    </source>
</evidence>
<proteinExistence type="predicted"/>
<feature type="region of interest" description="Disordered" evidence="1">
    <location>
        <begin position="469"/>
        <end position="490"/>
    </location>
</feature>
<protein>
    <recommendedName>
        <fullName evidence="3">Methyltransferase domain-containing protein</fullName>
    </recommendedName>
</protein>
<dbReference type="PANTHER" id="PTHR13627">
    <property type="entry name" value="FUKUTIN RELATED PROTEIN"/>
    <property type="match status" value="1"/>
</dbReference>
<dbReference type="PANTHER" id="PTHR13627:SF31">
    <property type="entry name" value="RIBITOL 5-PHOSPHATE TRANSFERASE FKRP"/>
    <property type="match status" value="1"/>
</dbReference>